<protein>
    <submittedName>
        <fullName evidence="1">Uncharacterized protein</fullName>
    </submittedName>
</protein>
<reference evidence="1 2" key="1">
    <citation type="journal article" date="2023" name="Int. J. Syst. Evol. Microbiol.">
        <title>Arthrobacter vasquezii sp. nov., isolated from a soil sample from Union Glacier, Antarctica.</title>
        <authorList>
            <person name="Valenzuela-Ibaceta F."/>
            <person name="Carrasco V."/>
            <person name="Lagos-Moraga S."/>
            <person name="Dietz-Vargas C."/>
            <person name="Navarro C.A."/>
            <person name="Perez-Donoso J.M."/>
        </authorList>
    </citation>
    <scope>NUCLEOTIDE SEQUENCE [LARGE SCALE GENOMIC DNA]</scope>
    <source>
        <strain evidence="1 2">EH-1B-1</strain>
    </source>
</reference>
<dbReference type="Proteomes" id="UP001220456">
    <property type="component" value="Unassembled WGS sequence"/>
</dbReference>
<dbReference type="EMBL" id="JAROKN010000018">
    <property type="protein sequence ID" value="MDF9277898.1"/>
    <property type="molecule type" value="Genomic_DNA"/>
</dbReference>
<sequence length="87" mass="9781">MELNELLDALNAGHTIMGDFPLHEVMHRTSQQALRITGELNGLYQEPARVRELLAQLTGKPVVESVTVFPPFYSDFGRNITLGERVM</sequence>
<keyword evidence="2" id="KW-1185">Reference proteome</keyword>
<proteinExistence type="predicted"/>
<accession>A0ABT6CV48</accession>
<name>A0ABT6CV48_9MICC</name>
<evidence type="ECO:0000313" key="2">
    <source>
        <dbReference type="Proteomes" id="UP001220456"/>
    </source>
</evidence>
<gene>
    <name evidence="1" type="ORF">P4U43_08865</name>
</gene>
<comment type="caution">
    <text evidence="1">The sequence shown here is derived from an EMBL/GenBank/DDBJ whole genome shotgun (WGS) entry which is preliminary data.</text>
</comment>
<dbReference type="RefSeq" id="WP_277358403.1">
    <property type="nucleotide sequence ID" value="NZ_JAROKN010000018.1"/>
</dbReference>
<evidence type="ECO:0000313" key="1">
    <source>
        <dbReference type="EMBL" id="MDF9277898.1"/>
    </source>
</evidence>
<organism evidence="1 2">
    <name type="scientific">Arthrobacter vasquezii</name>
    <dbReference type="NCBI Taxonomy" id="2977629"/>
    <lineage>
        <taxon>Bacteria</taxon>
        <taxon>Bacillati</taxon>
        <taxon>Actinomycetota</taxon>
        <taxon>Actinomycetes</taxon>
        <taxon>Micrococcales</taxon>
        <taxon>Micrococcaceae</taxon>
        <taxon>Arthrobacter</taxon>
    </lineage>
</organism>